<keyword evidence="2" id="KW-0472">Membrane</keyword>
<evidence type="ECO:0008006" key="5">
    <source>
        <dbReference type="Google" id="ProtNLM"/>
    </source>
</evidence>
<feature type="transmembrane region" description="Helical" evidence="2">
    <location>
        <begin position="720"/>
        <end position="742"/>
    </location>
</feature>
<evidence type="ECO:0000256" key="2">
    <source>
        <dbReference type="SAM" id="Phobius"/>
    </source>
</evidence>
<protein>
    <recommendedName>
        <fullName evidence="5">DUF3176 domain containing protein</fullName>
    </recommendedName>
</protein>
<dbReference type="PANTHER" id="PTHR35394:SF5">
    <property type="entry name" value="DUF3176 DOMAIN-CONTAINING PROTEIN"/>
    <property type="match status" value="1"/>
</dbReference>
<dbReference type="PANTHER" id="PTHR35394">
    <property type="entry name" value="DUF3176 DOMAIN-CONTAINING PROTEIN"/>
    <property type="match status" value="1"/>
</dbReference>
<feature type="region of interest" description="Disordered" evidence="1">
    <location>
        <begin position="67"/>
        <end position="95"/>
    </location>
</feature>
<gene>
    <name evidence="3" type="ORF">JI435_064750</name>
</gene>
<dbReference type="Pfam" id="PF11374">
    <property type="entry name" value="DUF3176"/>
    <property type="match status" value="1"/>
</dbReference>
<keyword evidence="2" id="KW-1133">Transmembrane helix</keyword>
<dbReference type="OrthoDB" id="5242705at2759"/>
<feature type="compositionally biased region" description="Pro residues" evidence="1">
    <location>
        <begin position="164"/>
        <end position="176"/>
    </location>
</feature>
<feature type="compositionally biased region" description="Basic and acidic residues" evidence="1">
    <location>
        <begin position="137"/>
        <end position="153"/>
    </location>
</feature>
<name>A0A7U2I0U9_PHANO</name>
<dbReference type="VEuPathDB" id="FungiDB:JI435_064750"/>
<sequence length="824" mass="91056">MPYPISIPGRSSNMVRSPRSPAFPGIPIYLEAHDERGAFKTYGTTPTTPTTPEILPHSKPTYLSPAHATVTQPSPTDVPSPSPTTTIQTSSDRSIIWPIPEPPPEVVQPPSRRPLLRFFPTDRPRVRLDGLSVSTTFDKRSSEHGPAVSEHKSQFGLGIRDGPPKPPSIRIQPPPFENEKGEKGESAPNIAQRIEERLWRYSSSGNVFERWLLEIVSWLISALCMGAIIAALAVLQDQPASRWPLNKAGLTLNAFVSILSRIAGAALLLPVAEALGQLKWIWFIRGDSKKMWDFEMFDNASRGPWGALLLLIHTKGKTIAALGALVTIFALALDPFFQQVVSFPEDWTLQEANSSIARAVRYEPEISIDYVNGLDIINLDQHMTAVTDPFFVGNGTQPIPFGNGSRVDFPLACPSSNCTWPTYDTLGVCSKCVEVPKLLEFACIYTTVDWTSTLNSTVSSYPNTTVCGYFLNSTSVDPILMSGYMVDNNGKPKGEALLMRTLPLLSNPLREPLWGAGTINFKEIRNPIVDVLISSSAEASDVFANKPPVLQECVLAWCVKTVKSSYYVGTYKEDVTSTMINNTSGPQPWSATKLEDGSTYTDYLENVTIAAPSTGKNFSQWGWGVNNDTMFQTVVIFDRMFPAFTTVGNDSQRVLRWKTGHPTEVRTKRPDFNPWLLPNNITQHMDRLVEAMTNVIRSSSSSELITGDAFDNEVYVRVRWAWLSLPLGLLLISCVFLLATVIKSGIEKESVSIRKNSAIATLLYGFPEHYQKKLAKSNSKGTPRARAKNLKVRLSATRGWRASGLIFSPLTPKPSKNLPPPGWI</sequence>
<keyword evidence="2" id="KW-0812">Transmembrane</keyword>
<evidence type="ECO:0000313" key="3">
    <source>
        <dbReference type="EMBL" id="QRC99135.1"/>
    </source>
</evidence>
<proteinExistence type="predicted"/>
<dbReference type="Proteomes" id="UP000663193">
    <property type="component" value="Chromosome 9"/>
</dbReference>
<dbReference type="EMBL" id="CP069031">
    <property type="protein sequence ID" value="QRC99135.1"/>
    <property type="molecule type" value="Genomic_DNA"/>
</dbReference>
<reference evidence="4" key="1">
    <citation type="journal article" date="2021" name="BMC Genomics">
        <title>Chromosome-level genome assembly and manually-curated proteome of model necrotroph Parastagonospora nodorum Sn15 reveals a genome-wide trove of candidate effector homologs, and redundancy of virulence-related functions within an accessory chromosome.</title>
        <authorList>
            <person name="Bertazzoni S."/>
            <person name="Jones D.A.B."/>
            <person name="Phan H.T."/>
            <person name="Tan K.-C."/>
            <person name="Hane J.K."/>
        </authorList>
    </citation>
    <scope>NUCLEOTIDE SEQUENCE [LARGE SCALE GENOMIC DNA]</scope>
    <source>
        <strain evidence="4">SN15 / ATCC MYA-4574 / FGSC 10173)</strain>
    </source>
</reference>
<evidence type="ECO:0000313" key="4">
    <source>
        <dbReference type="Proteomes" id="UP000663193"/>
    </source>
</evidence>
<evidence type="ECO:0000256" key="1">
    <source>
        <dbReference type="SAM" id="MobiDB-lite"/>
    </source>
</evidence>
<dbReference type="InterPro" id="IPR021514">
    <property type="entry name" value="DUF3176"/>
</dbReference>
<organism evidence="3 4">
    <name type="scientific">Phaeosphaeria nodorum (strain SN15 / ATCC MYA-4574 / FGSC 10173)</name>
    <name type="common">Glume blotch fungus</name>
    <name type="synonym">Parastagonospora nodorum</name>
    <dbReference type="NCBI Taxonomy" id="321614"/>
    <lineage>
        <taxon>Eukaryota</taxon>
        <taxon>Fungi</taxon>
        <taxon>Dikarya</taxon>
        <taxon>Ascomycota</taxon>
        <taxon>Pezizomycotina</taxon>
        <taxon>Dothideomycetes</taxon>
        <taxon>Pleosporomycetidae</taxon>
        <taxon>Pleosporales</taxon>
        <taxon>Pleosporineae</taxon>
        <taxon>Phaeosphaeriaceae</taxon>
        <taxon>Parastagonospora</taxon>
    </lineage>
</organism>
<keyword evidence="4" id="KW-1185">Reference proteome</keyword>
<feature type="region of interest" description="Disordered" evidence="1">
    <location>
        <begin position="137"/>
        <end position="187"/>
    </location>
</feature>
<accession>A0A7U2I0U9</accession>
<feature type="compositionally biased region" description="Low complexity" evidence="1">
    <location>
        <begin position="83"/>
        <end position="95"/>
    </location>
</feature>
<dbReference type="AlphaFoldDB" id="A0A7U2I0U9"/>